<evidence type="ECO:0000313" key="2">
    <source>
        <dbReference type="Proteomes" id="UP000823641"/>
    </source>
</evidence>
<dbReference type="EMBL" id="JADIMG010000073">
    <property type="protein sequence ID" value="MBO8460219.1"/>
    <property type="molecule type" value="Genomic_DNA"/>
</dbReference>
<dbReference type="Proteomes" id="UP000823641">
    <property type="component" value="Unassembled WGS sequence"/>
</dbReference>
<dbReference type="Pfam" id="PF16702">
    <property type="entry name" value="DUF5063"/>
    <property type="match status" value="1"/>
</dbReference>
<dbReference type="InterPro" id="IPR032025">
    <property type="entry name" value="DUF5063"/>
</dbReference>
<sequence length="218" mass="25508">MDNLQDKLPDHYVYSHPVIEFMTVVAQTCKLLEHTDEYDQEEFIETLLKMLPLLYQKTIMLKQPEEEIDGFLEQFVTEDDYNEIAGMIKDMLGEDDAYLEVFHADMQLSDTPVLAFISENLADIYQELKNLAGNYQTVDIEVMTAAIAATLNAFSEHWGEKLLNALRALHHLYFQPHDKDDSYRYDEPAEHSHKNCGCAHHHDESDRREDLFNFFRNE</sequence>
<organism evidence="1 2">
    <name type="scientific">Candidatus Gallipaludibacter merdavium</name>
    <dbReference type="NCBI Taxonomy" id="2840839"/>
    <lineage>
        <taxon>Bacteria</taxon>
        <taxon>Pseudomonadati</taxon>
        <taxon>Bacteroidota</taxon>
        <taxon>Bacteroidia</taxon>
        <taxon>Bacteroidales</taxon>
        <taxon>Candidatus Gallipaludibacter</taxon>
    </lineage>
</organism>
<dbReference type="Gene3D" id="1.20.120.1550">
    <property type="entry name" value="Protein of unknown function DUF5063"/>
    <property type="match status" value="1"/>
</dbReference>
<gene>
    <name evidence="1" type="ORF">IAA73_07810</name>
</gene>
<dbReference type="AlphaFoldDB" id="A0A9D9N4Q8"/>
<evidence type="ECO:0000313" key="1">
    <source>
        <dbReference type="EMBL" id="MBO8460219.1"/>
    </source>
</evidence>
<accession>A0A9D9N4Q8</accession>
<reference evidence="1" key="1">
    <citation type="submission" date="2020-10" db="EMBL/GenBank/DDBJ databases">
        <authorList>
            <person name="Gilroy R."/>
        </authorList>
    </citation>
    <scope>NUCLEOTIDE SEQUENCE</scope>
    <source>
        <strain evidence="1">G3-3990</strain>
    </source>
</reference>
<dbReference type="InterPro" id="IPR038312">
    <property type="entry name" value="DUF5063_sf"/>
</dbReference>
<name>A0A9D9N4Q8_9BACT</name>
<reference evidence="1" key="2">
    <citation type="journal article" date="2021" name="PeerJ">
        <title>Extensive microbial diversity within the chicken gut microbiome revealed by metagenomics and culture.</title>
        <authorList>
            <person name="Gilroy R."/>
            <person name="Ravi A."/>
            <person name="Getino M."/>
            <person name="Pursley I."/>
            <person name="Horton D.L."/>
            <person name="Alikhan N.F."/>
            <person name="Baker D."/>
            <person name="Gharbi K."/>
            <person name="Hall N."/>
            <person name="Watson M."/>
            <person name="Adriaenssens E.M."/>
            <person name="Foster-Nyarko E."/>
            <person name="Jarju S."/>
            <person name="Secka A."/>
            <person name="Antonio M."/>
            <person name="Oren A."/>
            <person name="Chaudhuri R.R."/>
            <person name="La Ragione R."/>
            <person name="Hildebrand F."/>
            <person name="Pallen M.J."/>
        </authorList>
    </citation>
    <scope>NUCLEOTIDE SEQUENCE</scope>
    <source>
        <strain evidence="1">G3-3990</strain>
    </source>
</reference>
<proteinExistence type="predicted"/>
<comment type="caution">
    <text evidence="1">The sequence shown here is derived from an EMBL/GenBank/DDBJ whole genome shotgun (WGS) entry which is preliminary data.</text>
</comment>
<protein>
    <submittedName>
        <fullName evidence="1">DUF5063 domain-containing protein</fullName>
    </submittedName>
</protein>